<organism evidence="1 2">
    <name type="scientific">Paracidovorax avenae (strain ATCC 19860 / DSM 7227 / CCUG 15838 / JCM 20985 / LMG 2117 / NCPPB 1011)</name>
    <name type="common">Acidovorax avenae</name>
    <dbReference type="NCBI Taxonomy" id="643561"/>
    <lineage>
        <taxon>Bacteria</taxon>
        <taxon>Pseudomonadati</taxon>
        <taxon>Pseudomonadota</taxon>
        <taxon>Betaproteobacteria</taxon>
        <taxon>Burkholderiales</taxon>
        <taxon>Comamonadaceae</taxon>
        <taxon>Paracidovorax</taxon>
    </lineage>
</organism>
<dbReference type="Proteomes" id="UP000002482">
    <property type="component" value="Chromosome"/>
</dbReference>
<evidence type="ECO:0000313" key="2">
    <source>
        <dbReference type="Proteomes" id="UP000002482"/>
    </source>
</evidence>
<dbReference type="AlphaFoldDB" id="F0Q8P4"/>
<accession>F0Q8P4</accession>
<evidence type="ECO:0000313" key="1">
    <source>
        <dbReference type="EMBL" id="ADX44712.1"/>
    </source>
</evidence>
<keyword evidence="2" id="KW-1185">Reference proteome</keyword>
<protein>
    <submittedName>
        <fullName evidence="1">Uncharacterized protein</fullName>
    </submittedName>
</protein>
<dbReference type="EMBL" id="CP002521">
    <property type="protein sequence ID" value="ADX44712.1"/>
    <property type="molecule type" value="Genomic_DNA"/>
</dbReference>
<dbReference type="HOGENOM" id="CLU_3401642_0_0_4"/>
<proteinExistence type="predicted"/>
<sequence length="30" mass="3212">MFKKILVANRGVLAAGKAQQSALARVSVQR</sequence>
<dbReference type="KEGG" id="aaa:Acav_0789"/>
<reference evidence="1" key="1">
    <citation type="submission" date="2011-02" db="EMBL/GenBank/DDBJ databases">
        <title>Complete sequence of Acidovorax avenae subsp. avenae ATCC 19860.</title>
        <authorList>
            <consortium name="US DOE Joint Genome Institute"/>
            <person name="Lucas S."/>
            <person name="Copeland A."/>
            <person name="Lapidus A."/>
            <person name="Cheng J.-F."/>
            <person name="Goodwin L."/>
            <person name="Pitluck S."/>
            <person name="Chertkov O."/>
            <person name="Held B."/>
            <person name="Detter J.C."/>
            <person name="Han C."/>
            <person name="Tapia R."/>
            <person name="Land M."/>
            <person name="Hauser L."/>
            <person name="Kyrpides N."/>
            <person name="Ivanova N."/>
            <person name="Ovchinnikova G."/>
            <person name="Pagani I."/>
            <person name="Gordon S."/>
            <person name="Woyke T."/>
        </authorList>
    </citation>
    <scope>NUCLEOTIDE SEQUENCE</scope>
    <source>
        <strain evidence="1">ATCC 19860</strain>
    </source>
</reference>
<name>F0Q8P4_PARA1</name>
<gene>
    <name evidence="1" type="ordered locus">Acav_0789</name>
</gene>